<sequence length="271" mass="30972">MVVTAKARHYSIKTGDRQKTYDFYIKYVGMTILRHEEFEESCPAGLNGFKNDNKKWSKTIIGFGIEETNFVLEIIYNYNIKEIKHGNDFGGAYVKTNNGRLRNSNDPFGYPIFFERTSPTSFFHKIILYVKSLSKALEFWQKLLGMTIQSQNGESAILNYGNNQTSVELVATKNEIIQESAAGRITFSIPENQLVPLQESVKNYDKNLIQKEITELKTPNKSAVRVVILTDPNGHEICFVGEEDFDRLAQFDPNAQQLFIEAVKNENTETN</sequence>
<dbReference type="WBParaSite" id="PS1159_v2.g18111.t1">
    <property type="protein sequence ID" value="PS1159_v2.g18111.t1"/>
    <property type="gene ID" value="PS1159_v2.g18111"/>
</dbReference>
<organism evidence="1 2">
    <name type="scientific">Panagrolaimus sp. PS1159</name>
    <dbReference type="NCBI Taxonomy" id="55785"/>
    <lineage>
        <taxon>Eukaryota</taxon>
        <taxon>Metazoa</taxon>
        <taxon>Ecdysozoa</taxon>
        <taxon>Nematoda</taxon>
        <taxon>Chromadorea</taxon>
        <taxon>Rhabditida</taxon>
        <taxon>Tylenchina</taxon>
        <taxon>Panagrolaimomorpha</taxon>
        <taxon>Panagrolaimoidea</taxon>
        <taxon>Panagrolaimidae</taxon>
        <taxon>Panagrolaimus</taxon>
    </lineage>
</organism>
<reference evidence="2" key="1">
    <citation type="submission" date="2022-11" db="UniProtKB">
        <authorList>
            <consortium name="WormBaseParasite"/>
        </authorList>
    </citation>
    <scope>IDENTIFICATION</scope>
</reference>
<accession>A0AC35FJ56</accession>
<dbReference type="Proteomes" id="UP000887580">
    <property type="component" value="Unplaced"/>
</dbReference>
<protein>
    <submittedName>
        <fullName evidence="2">VOC domain-containing protein</fullName>
    </submittedName>
</protein>
<evidence type="ECO:0000313" key="1">
    <source>
        <dbReference type="Proteomes" id="UP000887580"/>
    </source>
</evidence>
<proteinExistence type="predicted"/>
<name>A0AC35FJ56_9BILA</name>
<evidence type="ECO:0000313" key="2">
    <source>
        <dbReference type="WBParaSite" id="PS1159_v2.g18111.t1"/>
    </source>
</evidence>